<dbReference type="RefSeq" id="WP_013533368.1">
    <property type="nucleotide sequence ID" value="NC_014923.1"/>
</dbReference>
<dbReference type="HOGENOM" id="CLU_583782_0_0_5"/>
<gene>
    <name evidence="1" type="ordered locus">Mesci_5626</name>
</gene>
<dbReference type="KEGG" id="mci:Mesci_5626"/>
<dbReference type="OrthoDB" id="8040276at2"/>
<sequence>MKSPSPKPVAEALAWLVPHISRYSTLPTRAYAHVAYDAKPAAADPVRMHALEQMELRLADCASRLGYGHPQIEKLGTQLRSRPVIQTGPHCYLAFEPDAFYTHIFSAMGLRSHKDSWYVTHSSSTVKFQESDKKGPGWLRLGGQHFNLFGLSNRKMGRLSVCGRDAPQRFALTSAKQTGIASQLAERLKRALPDDEFLSAADAIKTANQSLWRRFFASDLHLLQFDDWDVGDLVAQHLRDPSSWLSSTLFGPSSFAKRLLNHFASFDCGQWADWAKTTTDFFWHFSGGRIFPLRLRDGLFLNESGTFSVQCAPDALLQSLNEREIIPSMLLSFFVTSILPGVRVLGGSRQIVYYPIMRYALLSTLSEFPSPANRSLSVSLGSDQEPSLWGHRTISPGRIDPFSLMTQLGCDFGRLIDCYGEIPLSEAWGSLPAFAGDPLWQTLCKRLAKETALEDRPIWLAGAQQPKQDVIGPSR</sequence>
<reference evidence="2" key="1">
    <citation type="submission" date="2011-01" db="EMBL/GenBank/DDBJ databases">
        <title>Complete sequence of chromosome of Mesorhizobium ciceri bv. biserrulae WSM1271.</title>
        <authorList>
            <person name="Lucas S."/>
            <person name="Copeland A."/>
            <person name="Lapidus A."/>
            <person name="Cheng J.-F."/>
            <person name="Goodwin L."/>
            <person name="Pitluck S."/>
            <person name="Teshima H."/>
            <person name="Detter J.C."/>
            <person name="Han C."/>
            <person name="Tapia R."/>
            <person name="Land M."/>
            <person name="Hauser L."/>
            <person name="Kyrpides N."/>
            <person name="Ivanova N."/>
            <person name="Nandasena K."/>
            <person name="Reeve W.G."/>
            <person name="Howieson J.G."/>
            <person name="O'Hara G."/>
            <person name="Tiwari R.P."/>
            <person name="Woyke T."/>
        </authorList>
    </citation>
    <scope>NUCLEOTIDE SEQUENCE [LARGE SCALE GENOMIC DNA]</scope>
    <source>
        <strain evidence="2">HAMBI 2942 / LMG 23838 / WSM1271</strain>
    </source>
</reference>
<dbReference type="AlphaFoldDB" id="E8TGK5"/>
<dbReference type="eggNOG" id="ENOG5032ZC0">
    <property type="taxonomic scope" value="Bacteria"/>
</dbReference>
<accession>E8TGK5</accession>
<dbReference type="EMBL" id="CP002447">
    <property type="protein sequence ID" value="ADV14718.1"/>
    <property type="molecule type" value="Genomic_DNA"/>
</dbReference>
<proteinExistence type="predicted"/>
<dbReference type="GeneID" id="90992941"/>
<organism evidence="1 2">
    <name type="scientific">Mesorhizobium ciceri biovar biserrulae (strain HAMBI 2942 / LMG 23838 / WSM1271)</name>
    <dbReference type="NCBI Taxonomy" id="765698"/>
    <lineage>
        <taxon>Bacteria</taxon>
        <taxon>Pseudomonadati</taxon>
        <taxon>Pseudomonadota</taxon>
        <taxon>Alphaproteobacteria</taxon>
        <taxon>Hyphomicrobiales</taxon>
        <taxon>Phyllobacteriaceae</taxon>
        <taxon>Mesorhizobium</taxon>
    </lineage>
</organism>
<name>E8TGK5_MESCW</name>
<dbReference type="Proteomes" id="UP000007471">
    <property type="component" value="Chromosome"/>
</dbReference>
<evidence type="ECO:0000313" key="2">
    <source>
        <dbReference type="Proteomes" id="UP000007471"/>
    </source>
</evidence>
<dbReference type="PATRIC" id="fig|765698.3.peg.6148"/>
<protein>
    <submittedName>
        <fullName evidence="1">Uncharacterized protein</fullName>
    </submittedName>
</protein>
<evidence type="ECO:0000313" key="1">
    <source>
        <dbReference type="EMBL" id="ADV14718.1"/>
    </source>
</evidence>